<reference evidence="1" key="1">
    <citation type="submission" date="2021-03" db="EMBL/GenBank/DDBJ databases">
        <authorList>
            <consortium name="DOE Joint Genome Institute"/>
            <person name="Ahrendt S."/>
            <person name="Looney B.P."/>
            <person name="Miyauchi S."/>
            <person name="Morin E."/>
            <person name="Drula E."/>
            <person name="Courty P.E."/>
            <person name="Chicoki N."/>
            <person name="Fauchery L."/>
            <person name="Kohler A."/>
            <person name="Kuo A."/>
            <person name="Labutti K."/>
            <person name="Pangilinan J."/>
            <person name="Lipzen A."/>
            <person name="Riley R."/>
            <person name="Andreopoulos W."/>
            <person name="He G."/>
            <person name="Johnson J."/>
            <person name="Barry K.W."/>
            <person name="Grigoriev I.V."/>
            <person name="Nagy L."/>
            <person name="Hibbett D."/>
            <person name="Henrissat B."/>
            <person name="Matheny P.B."/>
            <person name="Labbe J."/>
            <person name="Martin F."/>
        </authorList>
    </citation>
    <scope>NUCLEOTIDE SEQUENCE</scope>
    <source>
        <strain evidence="1">HHB10654</strain>
    </source>
</reference>
<evidence type="ECO:0000313" key="2">
    <source>
        <dbReference type="Proteomes" id="UP000814140"/>
    </source>
</evidence>
<protein>
    <submittedName>
        <fullName evidence="1">Uncharacterized protein</fullName>
    </submittedName>
</protein>
<proteinExistence type="predicted"/>
<reference evidence="1" key="2">
    <citation type="journal article" date="2022" name="New Phytol.">
        <title>Evolutionary transition to the ectomycorrhizal habit in the genomes of a hyperdiverse lineage of mushroom-forming fungi.</title>
        <authorList>
            <person name="Looney B."/>
            <person name="Miyauchi S."/>
            <person name="Morin E."/>
            <person name="Drula E."/>
            <person name="Courty P.E."/>
            <person name="Kohler A."/>
            <person name="Kuo A."/>
            <person name="LaButti K."/>
            <person name="Pangilinan J."/>
            <person name="Lipzen A."/>
            <person name="Riley R."/>
            <person name="Andreopoulos W."/>
            <person name="He G."/>
            <person name="Johnson J."/>
            <person name="Nolan M."/>
            <person name="Tritt A."/>
            <person name="Barry K.W."/>
            <person name="Grigoriev I.V."/>
            <person name="Nagy L.G."/>
            <person name="Hibbett D."/>
            <person name="Henrissat B."/>
            <person name="Matheny P.B."/>
            <person name="Labbe J."/>
            <person name="Martin F.M."/>
        </authorList>
    </citation>
    <scope>NUCLEOTIDE SEQUENCE</scope>
    <source>
        <strain evidence="1">HHB10654</strain>
    </source>
</reference>
<name>A0ACB8TGX2_9AGAM</name>
<sequence length="382" mass="40981">MSPRPLPELPSLTSSFSTAASSDAYTLLESPRPSPSLPPSTEAHTPALDALQSDTGLLIPTSSSLQLATPDSFGTTNSSYGGSPFVVLQLSEPHSPDSAHFSPVHDLISFASPSSSQFQLSLPQTPSNGVSTESVVTYLPLPQSPPDDRNTEFEQVHNGHGSNRLPSEAADAGRDVVPNGYQTREPRLTKRNFLGKIKRFGGRIKILLKGGSQSARAQERVTSALVAPRTPAHLVNVFLPHSPSSSPASRDELRRTSEGHVPPQVTSHGPPPLPGSSIDPGRTQARRFSLPSLFPSRPTHNPSPLVLDARTSSPFIIANRDDSNERNDTRSESQQAVDRMVVDWAASGEEGSRSDAEEIVRGLGLDLTMRSAKADDERERSS</sequence>
<dbReference type="Proteomes" id="UP000814140">
    <property type="component" value="Unassembled WGS sequence"/>
</dbReference>
<organism evidence="1 2">
    <name type="scientific">Artomyces pyxidatus</name>
    <dbReference type="NCBI Taxonomy" id="48021"/>
    <lineage>
        <taxon>Eukaryota</taxon>
        <taxon>Fungi</taxon>
        <taxon>Dikarya</taxon>
        <taxon>Basidiomycota</taxon>
        <taxon>Agaricomycotina</taxon>
        <taxon>Agaricomycetes</taxon>
        <taxon>Russulales</taxon>
        <taxon>Auriscalpiaceae</taxon>
        <taxon>Artomyces</taxon>
    </lineage>
</organism>
<keyword evidence="2" id="KW-1185">Reference proteome</keyword>
<evidence type="ECO:0000313" key="1">
    <source>
        <dbReference type="EMBL" id="KAI0067679.1"/>
    </source>
</evidence>
<accession>A0ACB8TGX2</accession>
<comment type="caution">
    <text evidence="1">The sequence shown here is derived from an EMBL/GenBank/DDBJ whole genome shotgun (WGS) entry which is preliminary data.</text>
</comment>
<gene>
    <name evidence="1" type="ORF">BV25DRAFT_849048</name>
</gene>
<dbReference type="EMBL" id="MU277189">
    <property type="protein sequence ID" value="KAI0067679.1"/>
    <property type="molecule type" value="Genomic_DNA"/>
</dbReference>